<proteinExistence type="predicted"/>
<dbReference type="WBParaSite" id="ES5_v2.g19144.t1">
    <property type="protein sequence ID" value="ES5_v2.g19144.t1"/>
    <property type="gene ID" value="ES5_v2.g19144"/>
</dbReference>
<accession>A0AC34FNZ9</accession>
<reference evidence="2" key="1">
    <citation type="submission" date="2022-11" db="UniProtKB">
        <authorList>
            <consortium name="WormBaseParasite"/>
        </authorList>
    </citation>
    <scope>IDENTIFICATION</scope>
</reference>
<evidence type="ECO:0000313" key="2">
    <source>
        <dbReference type="WBParaSite" id="ES5_v2.g19144.t1"/>
    </source>
</evidence>
<evidence type="ECO:0000313" key="1">
    <source>
        <dbReference type="Proteomes" id="UP000887579"/>
    </source>
</evidence>
<sequence>MVAMLYSLEVINQNPHLLPEIRLGAQILDSCSVETHALEQSLEFIKTVMSTSDGLTCSDGSRATYQRQPIAAVVGAASSQIPMLSYSSTGVDLSEKPRFEYFSRVVPPDNLQAKAMAHLVAQLEWTYVHAVADTGSYGERGMDSFRAAATEMGICIDGDIHKVSRRWTDDQFIELLIRMRHTNKARGVVMFVDEDNLRRFLTTLKRLIESNNHPDLKGYFWFVASDSWGMKTAVIKSYESIVAGAITIAPKMRFVQGFNEYFMSLGPVNTFLSEYWQAMNCSNRINENFGRCFESVGYTFKQEAYVPFVIDAVHIMARALHKYIMTYCKNIKWEHCHLSKHGFEGKQLQKFYRNQSILPNQPPLIDANGDGIGQYSVFQLDNKGVYTLVGKWLAGNKLELDIEKVRDGLRATDGTTGVPVSVCSVPCERGFYRAYQDQTCCWTCIPCDISTSIIVNETSCIQCPLGQVPNANLDSCRFIKPVHLEWLSAWALAPSIFSTAGIIATLFVVIVFIKYNNTPVVMASGRELCYCMLFGIALCYFVTFILVSQPSSFICTAQRIFMGLSMSAVYAAILVKTNRLARVFKANSPVRPKCISPPAQVFICSGIVTTQMSFVLFFLFFDPPATDIQFPTRIEAVLTCKNATQHLAISLGYNIALIILCTVYAVKTRKIPENFNETRLIGFTMYSTSILWTSFVPIYFATQNNFKVN</sequence>
<protein>
    <submittedName>
        <fullName evidence="2">G-protein coupled receptors family 3 profile domain-containing protein</fullName>
    </submittedName>
</protein>
<name>A0AC34FNZ9_9BILA</name>
<organism evidence="1 2">
    <name type="scientific">Panagrolaimus sp. ES5</name>
    <dbReference type="NCBI Taxonomy" id="591445"/>
    <lineage>
        <taxon>Eukaryota</taxon>
        <taxon>Metazoa</taxon>
        <taxon>Ecdysozoa</taxon>
        <taxon>Nematoda</taxon>
        <taxon>Chromadorea</taxon>
        <taxon>Rhabditida</taxon>
        <taxon>Tylenchina</taxon>
        <taxon>Panagrolaimomorpha</taxon>
        <taxon>Panagrolaimoidea</taxon>
        <taxon>Panagrolaimidae</taxon>
        <taxon>Panagrolaimus</taxon>
    </lineage>
</organism>
<dbReference type="Proteomes" id="UP000887579">
    <property type="component" value="Unplaced"/>
</dbReference>